<protein>
    <submittedName>
        <fullName evidence="1">Uncharacterized protein</fullName>
    </submittedName>
</protein>
<accession>A0A4Y2TFM0</accession>
<dbReference type="Proteomes" id="UP000499080">
    <property type="component" value="Unassembled WGS sequence"/>
</dbReference>
<dbReference type="EMBL" id="BGPR01027422">
    <property type="protein sequence ID" value="GBN97895.1"/>
    <property type="molecule type" value="Genomic_DNA"/>
</dbReference>
<reference evidence="1 2" key="1">
    <citation type="journal article" date="2019" name="Sci. Rep.">
        <title>Orb-weaving spider Araneus ventricosus genome elucidates the spidroin gene catalogue.</title>
        <authorList>
            <person name="Kono N."/>
            <person name="Nakamura H."/>
            <person name="Ohtoshi R."/>
            <person name="Moran D.A.P."/>
            <person name="Shinohara A."/>
            <person name="Yoshida Y."/>
            <person name="Fujiwara M."/>
            <person name="Mori M."/>
            <person name="Tomita M."/>
            <person name="Arakawa K."/>
        </authorList>
    </citation>
    <scope>NUCLEOTIDE SEQUENCE [LARGE SCALE GENOMIC DNA]</scope>
</reference>
<sequence>MGKEQTLDPSINASQSPVKERVFLKALEYVLVFRFDLEVSKEADIRTRPKTGCKFFVFIEKPTAFRSLRAFRRSLNSQVYRRL</sequence>
<comment type="caution">
    <text evidence="1">The sequence shown here is derived from an EMBL/GenBank/DDBJ whole genome shotgun (WGS) entry which is preliminary data.</text>
</comment>
<gene>
    <name evidence="1" type="ORF">AVEN_123093_1</name>
</gene>
<evidence type="ECO:0000313" key="2">
    <source>
        <dbReference type="Proteomes" id="UP000499080"/>
    </source>
</evidence>
<dbReference type="AlphaFoldDB" id="A0A4Y2TFM0"/>
<keyword evidence="2" id="KW-1185">Reference proteome</keyword>
<proteinExistence type="predicted"/>
<name>A0A4Y2TFM0_ARAVE</name>
<organism evidence="1 2">
    <name type="scientific">Araneus ventricosus</name>
    <name type="common">Orbweaver spider</name>
    <name type="synonym">Epeira ventricosa</name>
    <dbReference type="NCBI Taxonomy" id="182803"/>
    <lineage>
        <taxon>Eukaryota</taxon>
        <taxon>Metazoa</taxon>
        <taxon>Ecdysozoa</taxon>
        <taxon>Arthropoda</taxon>
        <taxon>Chelicerata</taxon>
        <taxon>Arachnida</taxon>
        <taxon>Araneae</taxon>
        <taxon>Araneomorphae</taxon>
        <taxon>Entelegynae</taxon>
        <taxon>Araneoidea</taxon>
        <taxon>Araneidae</taxon>
        <taxon>Araneus</taxon>
    </lineage>
</organism>
<evidence type="ECO:0000313" key="1">
    <source>
        <dbReference type="EMBL" id="GBN97895.1"/>
    </source>
</evidence>